<protein>
    <submittedName>
        <fullName evidence="2">Uncharacterized protein</fullName>
    </submittedName>
</protein>
<gene>
    <name evidence="2" type="ORF">ATK36_0704</name>
</gene>
<accession>A0A2A9G2L3</accession>
<name>A0A2A9G2L3_9PSEU</name>
<dbReference type="RefSeq" id="WP_170069576.1">
    <property type="nucleotide sequence ID" value="NZ_JBIAKZ010000010.1"/>
</dbReference>
<feature type="region of interest" description="Disordered" evidence="1">
    <location>
        <begin position="29"/>
        <end position="49"/>
    </location>
</feature>
<dbReference type="EMBL" id="PDJK01000001">
    <property type="protein sequence ID" value="PFG57141.1"/>
    <property type="molecule type" value="Genomic_DNA"/>
</dbReference>
<evidence type="ECO:0000313" key="3">
    <source>
        <dbReference type="Proteomes" id="UP000243542"/>
    </source>
</evidence>
<organism evidence="2 3">
    <name type="scientific">Amycolatopsis sulphurea</name>
    <dbReference type="NCBI Taxonomy" id="76022"/>
    <lineage>
        <taxon>Bacteria</taxon>
        <taxon>Bacillati</taxon>
        <taxon>Actinomycetota</taxon>
        <taxon>Actinomycetes</taxon>
        <taxon>Pseudonocardiales</taxon>
        <taxon>Pseudonocardiaceae</taxon>
        <taxon>Amycolatopsis</taxon>
    </lineage>
</organism>
<evidence type="ECO:0000256" key="1">
    <source>
        <dbReference type="SAM" id="MobiDB-lite"/>
    </source>
</evidence>
<reference evidence="2 3" key="1">
    <citation type="submission" date="2017-10" db="EMBL/GenBank/DDBJ databases">
        <title>Sequencing the genomes of 1000 actinobacteria strains.</title>
        <authorList>
            <person name="Klenk H.-P."/>
        </authorList>
    </citation>
    <scope>NUCLEOTIDE SEQUENCE [LARGE SCALE GENOMIC DNA]</scope>
    <source>
        <strain evidence="2 3">DSM 46092</strain>
    </source>
</reference>
<dbReference type="AlphaFoldDB" id="A0A2A9G2L3"/>
<keyword evidence="3" id="KW-1185">Reference proteome</keyword>
<sequence>MSGPAYAVRVWMQLQQKEGKLLLPGELVQRAKNGPGPGSLGEAQHVSMS</sequence>
<comment type="caution">
    <text evidence="2">The sequence shown here is derived from an EMBL/GenBank/DDBJ whole genome shotgun (WGS) entry which is preliminary data.</text>
</comment>
<evidence type="ECO:0000313" key="2">
    <source>
        <dbReference type="EMBL" id="PFG57141.1"/>
    </source>
</evidence>
<dbReference type="Proteomes" id="UP000243542">
    <property type="component" value="Unassembled WGS sequence"/>
</dbReference>
<proteinExistence type="predicted"/>